<protein>
    <submittedName>
        <fullName evidence="1">Uncharacterized protein</fullName>
    </submittedName>
</protein>
<evidence type="ECO:0000313" key="2">
    <source>
        <dbReference type="Proteomes" id="UP000178495"/>
    </source>
</evidence>
<dbReference type="EMBL" id="MHLC01000027">
    <property type="protein sequence ID" value="OGZ00760.1"/>
    <property type="molecule type" value="Genomic_DNA"/>
</dbReference>
<dbReference type="STRING" id="1798652.A3A43_02680"/>
<organism evidence="1 2">
    <name type="scientific">Candidatus Liptonbacteria bacterium RIFCSPLOWO2_01_FULL_56_20</name>
    <dbReference type="NCBI Taxonomy" id="1798652"/>
    <lineage>
        <taxon>Bacteria</taxon>
        <taxon>Candidatus Liptoniibacteriota</taxon>
    </lineage>
</organism>
<evidence type="ECO:0000313" key="1">
    <source>
        <dbReference type="EMBL" id="OGZ00760.1"/>
    </source>
</evidence>
<dbReference type="AlphaFoldDB" id="A0A1G2CJ43"/>
<sequence>MNSAEYERLVSIVQETSEREQERYPFNRWLGDERQRRALQALMHMRNAGTILAFLPTGRLSYADLIKGIDFYVVVRGVYKRLVIPFDVGGEPWAGLKAERHPGVFPVSIDLFDAPELVEFKFHIAIELVRALDRLEIQ</sequence>
<reference evidence="1 2" key="1">
    <citation type="journal article" date="2016" name="Nat. Commun.">
        <title>Thousands of microbial genomes shed light on interconnected biogeochemical processes in an aquifer system.</title>
        <authorList>
            <person name="Anantharaman K."/>
            <person name="Brown C.T."/>
            <person name="Hug L.A."/>
            <person name="Sharon I."/>
            <person name="Castelle C.J."/>
            <person name="Probst A.J."/>
            <person name="Thomas B.C."/>
            <person name="Singh A."/>
            <person name="Wilkins M.J."/>
            <person name="Karaoz U."/>
            <person name="Brodie E.L."/>
            <person name="Williams K.H."/>
            <person name="Hubbard S.S."/>
            <person name="Banfield J.F."/>
        </authorList>
    </citation>
    <scope>NUCLEOTIDE SEQUENCE [LARGE SCALE GENOMIC DNA]</scope>
</reference>
<comment type="caution">
    <text evidence="1">The sequence shown here is derived from an EMBL/GenBank/DDBJ whole genome shotgun (WGS) entry which is preliminary data.</text>
</comment>
<proteinExistence type="predicted"/>
<accession>A0A1G2CJ43</accession>
<dbReference type="Proteomes" id="UP000178495">
    <property type="component" value="Unassembled WGS sequence"/>
</dbReference>
<gene>
    <name evidence="1" type="ORF">A3A43_02680</name>
</gene>
<name>A0A1G2CJ43_9BACT</name>